<keyword evidence="3" id="KW-1185">Reference proteome</keyword>
<feature type="coiled-coil region" evidence="1">
    <location>
        <begin position="41"/>
        <end position="71"/>
    </location>
</feature>
<reference evidence="2 3" key="1">
    <citation type="submission" date="2018-03" db="EMBL/GenBank/DDBJ databases">
        <title>Lachnoclostridium SNUG30386 gen.nov., sp.nov., isolated from human faeces.</title>
        <authorList>
            <person name="Seo B."/>
            <person name="Jeon K."/>
            <person name="Ko G."/>
        </authorList>
    </citation>
    <scope>NUCLEOTIDE SEQUENCE [LARGE SCALE GENOMIC DNA]</scope>
    <source>
        <strain evidence="2 3">SNUG30386</strain>
    </source>
</reference>
<evidence type="ECO:0000313" key="3">
    <source>
        <dbReference type="Proteomes" id="UP000241048"/>
    </source>
</evidence>
<organism evidence="2 3">
    <name type="scientific">Clostridium fessum</name>
    <dbReference type="NCBI Taxonomy" id="2126740"/>
    <lineage>
        <taxon>Bacteria</taxon>
        <taxon>Bacillati</taxon>
        <taxon>Bacillota</taxon>
        <taxon>Clostridia</taxon>
        <taxon>Eubacteriales</taxon>
        <taxon>Clostridiaceae</taxon>
        <taxon>Clostridium</taxon>
    </lineage>
</organism>
<sequence>MPHVLKMKDGKLLIPFGIRDLLDAVQDYAGEELRREIEEYIETNVQDIDDYENEYERMEQENERLADHQRSVLCNIREELDALDTLLQDTRLNRRRMQGAVRIIRQMINREL</sequence>
<keyword evidence="1" id="KW-0175">Coiled coil</keyword>
<name>A0A2T3FV07_9CLOT</name>
<comment type="caution">
    <text evidence="2">The sequence shown here is derived from an EMBL/GenBank/DDBJ whole genome shotgun (WGS) entry which is preliminary data.</text>
</comment>
<gene>
    <name evidence="2" type="ORF">C7U56_04100</name>
</gene>
<evidence type="ECO:0000313" key="2">
    <source>
        <dbReference type="EMBL" id="PST39103.1"/>
    </source>
</evidence>
<dbReference type="Proteomes" id="UP000241048">
    <property type="component" value="Unassembled WGS sequence"/>
</dbReference>
<accession>A0A2T3FV07</accession>
<protein>
    <submittedName>
        <fullName evidence="2">Uncharacterized protein</fullName>
    </submittedName>
</protein>
<proteinExistence type="predicted"/>
<dbReference type="AlphaFoldDB" id="A0A2T3FV07"/>
<evidence type="ECO:0000256" key="1">
    <source>
        <dbReference type="SAM" id="Coils"/>
    </source>
</evidence>
<dbReference type="RefSeq" id="WP_107000252.1">
    <property type="nucleotide sequence ID" value="NZ_PYLO01000001.1"/>
</dbReference>
<dbReference type="EMBL" id="PYLO01000001">
    <property type="protein sequence ID" value="PST39103.1"/>
    <property type="molecule type" value="Genomic_DNA"/>
</dbReference>